<evidence type="ECO:0000313" key="3">
    <source>
        <dbReference type="Proteomes" id="UP000576209"/>
    </source>
</evidence>
<dbReference type="Pfam" id="PF03817">
    <property type="entry name" value="MadL"/>
    <property type="match status" value="1"/>
</dbReference>
<reference evidence="2 3" key="1">
    <citation type="submission" date="2020-08" db="EMBL/GenBank/DDBJ databases">
        <title>Genomic Encyclopedia of Type Strains, Phase IV (KMG-IV): sequencing the most valuable type-strain genomes for metagenomic binning, comparative biology and taxonomic classification.</title>
        <authorList>
            <person name="Goeker M."/>
        </authorList>
    </citation>
    <scope>NUCLEOTIDE SEQUENCE [LARGE SCALE GENOMIC DNA]</scope>
    <source>
        <strain evidence="2 3">DSM 105137</strain>
    </source>
</reference>
<dbReference type="GO" id="GO:0016020">
    <property type="term" value="C:membrane"/>
    <property type="evidence" value="ECO:0007669"/>
    <property type="project" value="InterPro"/>
</dbReference>
<dbReference type="AlphaFoldDB" id="A0A840E7L7"/>
<feature type="transmembrane region" description="Helical" evidence="1">
    <location>
        <begin position="92"/>
        <end position="112"/>
    </location>
</feature>
<accession>A0A840E7L7</accession>
<organism evidence="2 3">
    <name type="scientific">Neolewinella aquimaris</name>
    <dbReference type="NCBI Taxonomy" id="1835722"/>
    <lineage>
        <taxon>Bacteria</taxon>
        <taxon>Pseudomonadati</taxon>
        <taxon>Bacteroidota</taxon>
        <taxon>Saprospiria</taxon>
        <taxon>Saprospirales</taxon>
        <taxon>Lewinellaceae</taxon>
        <taxon>Neolewinella</taxon>
    </lineage>
</organism>
<proteinExistence type="predicted"/>
<keyword evidence="1" id="KW-0812">Transmembrane</keyword>
<comment type="caution">
    <text evidence="2">The sequence shown here is derived from an EMBL/GenBank/DDBJ whole genome shotgun (WGS) entry which is preliminary data.</text>
</comment>
<dbReference type="RefSeq" id="WP_183495852.1">
    <property type="nucleotide sequence ID" value="NZ_JACIFF010000005.1"/>
</dbReference>
<protein>
    <submittedName>
        <fullName evidence="2">Malonate transporter MadL subunit</fullName>
    </submittedName>
</protein>
<sequence length="127" mass="12852">MTIYGVALLAFCFLVGKITGTLLGAAIGIDGDVGGVGFAMILLVAGNTWLKHRGGLPPATAGGILFWSAMYIPIIVAMAAVQNVKAALSGGWLALLAGTAATVAGLLLVPVLSRIGRPDLPQPRADD</sequence>
<feature type="transmembrane region" description="Helical" evidence="1">
    <location>
        <begin position="62"/>
        <end position="80"/>
    </location>
</feature>
<gene>
    <name evidence="2" type="ORF">GGR28_002240</name>
</gene>
<dbReference type="EMBL" id="JACIFF010000005">
    <property type="protein sequence ID" value="MBB4079615.1"/>
    <property type="molecule type" value="Genomic_DNA"/>
</dbReference>
<name>A0A840E7L7_9BACT</name>
<keyword evidence="1" id="KW-1133">Transmembrane helix</keyword>
<dbReference type="InterPro" id="IPR004690">
    <property type="entry name" value="Maln_transptMadL"/>
</dbReference>
<keyword evidence="1" id="KW-0472">Membrane</keyword>
<keyword evidence="3" id="KW-1185">Reference proteome</keyword>
<dbReference type="NCBIfam" id="TIGR00807">
    <property type="entry name" value="malonate_madL"/>
    <property type="match status" value="1"/>
</dbReference>
<evidence type="ECO:0000313" key="2">
    <source>
        <dbReference type="EMBL" id="MBB4079615.1"/>
    </source>
</evidence>
<dbReference type="Proteomes" id="UP000576209">
    <property type="component" value="Unassembled WGS sequence"/>
</dbReference>
<evidence type="ECO:0000256" key="1">
    <source>
        <dbReference type="SAM" id="Phobius"/>
    </source>
</evidence>
<feature type="transmembrane region" description="Helical" evidence="1">
    <location>
        <begin position="34"/>
        <end position="50"/>
    </location>
</feature>